<dbReference type="GO" id="GO:0016020">
    <property type="term" value="C:membrane"/>
    <property type="evidence" value="ECO:0007669"/>
    <property type="project" value="UniProtKB-SubCell"/>
</dbReference>
<evidence type="ECO:0000256" key="2">
    <source>
        <dbReference type="ARBA" id="ARBA00022448"/>
    </source>
</evidence>
<dbReference type="eggNOG" id="ENOG5033BX6">
    <property type="taxonomic scope" value="Bacteria"/>
</dbReference>
<keyword evidence="6 7" id="KW-0472">Membrane</keyword>
<dbReference type="InterPro" id="IPR025067">
    <property type="entry name" value="DUF4079"/>
</dbReference>
<keyword evidence="3 7" id="KW-0812">Transmembrane</keyword>
<feature type="transmembrane region" description="Helical" evidence="7">
    <location>
        <begin position="80"/>
        <end position="101"/>
    </location>
</feature>
<dbReference type="SUPFAM" id="SSF103473">
    <property type="entry name" value="MFS general substrate transporter"/>
    <property type="match status" value="1"/>
</dbReference>
<keyword evidence="2" id="KW-0813">Transport</keyword>
<comment type="subcellular location">
    <subcellularLocation>
        <location evidence="1">Membrane</location>
    </subcellularLocation>
</comment>
<keyword evidence="10" id="KW-1185">Reference proteome</keyword>
<dbReference type="RefSeq" id="WP_015949839.1">
    <property type="nucleotide sequence ID" value="NC_011768.1"/>
</dbReference>
<accession>B8FE21</accession>
<feature type="transmembrane region" description="Helical" evidence="7">
    <location>
        <begin position="108"/>
        <end position="129"/>
    </location>
</feature>
<dbReference type="InterPro" id="IPR006593">
    <property type="entry name" value="Cyt_b561/ferric_Rdtase_TM"/>
</dbReference>
<evidence type="ECO:0000259" key="8">
    <source>
        <dbReference type="PROSITE" id="PS50939"/>
    </source>
</evidence>
<dbReference type="Proteomes" id="UP000000739">
    <property type="component" value="Chromosome"/>
</dbReference>
<sequence length="139" mass="15360">MLYLHPLFQSLMFILCLYAFYLGFARFKSLHLHQKTKFQRKRHALFGLIGLAGFLGGMAGGSIIGEIYKLDPLIGELHEGAGAVMAVLMIFALATGLIQYLKPKPRKLMPALHALANLIVLILFFVQVYSGVGILNRAA</sequence>
<proteinExistence type="predicted"/>
<evidence type="ECO:0000256" key="7">
    <source>
        <dbReference type="SAM" id="Phobius"/>
    </source>
</evidence>
<feature type="domain" description="Cytochrome b561" evidence="8">
    <location>
        <begin position="1"/>
        <end position="139"/>
    </location>
</feature>
<evidence type="ECO:0000256" key="4">
    <source>
        <dbReference type="ARBA" id="ARBA00022982"/>
    </source>
</evidence>
<organism evidence="9 10">
    <name type="scientific">Desulfatibacillum aliphaticivorans</name>
    <dbReference type="NCBI Taxonomy" id="218208"/>
    <lineage>
        <taxon>Bacteria</taxon>
        <taxon>Pseudomonadati</taxon>
        <taxon>Thermodesulfobacteriota</taxon>
        <taxon>Desulfobacteria</taxon>
        <taxon>Desulfobacterales</taxon>
        <taxon>Desulfatibacillaceae</taxon>
        <taxon>Desulfatibacillum</taxon>
    </lineage>
</organism>
<evidence type="ECO:0000313" key="10">
    <source>
        <dbReference type="Proteomes" id="UP000000739"/>
    </source>
</evidence>
<evidence type="ECO:0000256" key="5">
    <source>
        <dbReference type="ARBA" id="ARBA00022989"/>
    </source>
</evidence>
<dbReference type="AlphaFoldDB" id="B8FE21"/>
<dbReference type="InterPro" id="IPR036259">
    <property type="entry name" value="MFS_trans_sf"/>
</dbReference>
<dbReference type="KEGG" id="dal:Dalk_5131"/>
<dbReference type="PROSITE" id="PS50939">
    <property type="entry name" value="CYTOCHROME_B561"/>
    <property type="match status" value="1"/>
</dbReference>
<evidence type="ECO:0000256" key="3">
    <source>
        <dbReference type="ARBA" id="ARBA00022692"/>
    </source>
</evidence>
<dbReference type="EMBL" id="CP001322">
    <property type="protein sequence ID" value="ACL06802.1"/>
    <property type="molecule type" value="Genomic_DNA"/>
</dbReference>
<keyword evidence="4" id="KW-0249">Electron transport</keyword>
<dbReference type="Pfam" id="PF13301">
    <property type="entry name" value="DUF4079"/>
    <property type="match status" value="1"/>
</dbReference>
<evidence type="ECO:0000256" key="1">
    <source>
        <dbReference type="ARBA" id="ARBA00004370"/>
    </source>
</evidence>
<gene>
    <name evidence="9" type="ordered locus">Dalk_5131</name>
</gene>
<dbReference type="Gene3D" id="1.20.120.1770">
    <property type="match status" value="1"/>
</dbReference>
<evidence type="ECO:0000256" key="6">
    <source>
        <dbReference type="ARBA" id="ARBA00023136"/>
    </source>
</evidence>
<feature type="transmembrane region" description="Helical" evidence="7">
    <location>
        <begin position="6"/>
        <end position="24"/>
    </location>
</feature>
<evidence type="ECO:0000313" key="9">
    <source>
        <dbReference type="EMBL" id="ACL06802.1"/>
    </source>
</evidence>
<dbReference type="HOGENOM" id="CLU_149891_0_0_7"/>
<protein>
    <submittedName>
        <fullName evidence="9">PepSY-associated TM helix domain protein</fullName>
    </submittedName>
</protein>
<name>B8FE21_DESAL</name>
<feature type="transmembrane region" description="Helical" evidence="7">
    <location>
        <begin position="45"/>
        <end position="68"/>
    </location>
</feature>
<reference evidence="9 10" key="1">
    <citation type="journal article" date="2012" name="Environ. Microbiol.">
        <title>The genome sequence of Desulfatibacillum alkenivorans AK-01: a blueprint for anaerobic alkane oxidation.</title>
        <authorList>
            <person name="Callaghan A.V."/>
            <person name="Morris B.E."/>
            <person name="Pereira I.A."/>
            <person name="McInerney M.J."/>
            <person name="Austin R.N."/>
            <person name="Groves J.T."/>
            <person name="Kukor J.J."/>
            <person name="Suflita J.M."/>
            <person name="Young L.Y."/>
            <person name="Zylstra G.J."/>
            <person name="Wawrik B."/>
        </authorList>
    </citation>
    <scope>NUCLEOTIDE SEQUENCE [LARGE SCALE GENOMIC DNA]</scope>
    <source>
        <strain evidence="9 10">AK-01</strain>
    </source>
</reference>
<keyword evidence="5 7" id="KW-1133">Transmembrane helix</keyword>